<evidence type="ECO:0000256" key="1">
    <source>
        <dbReference type="ARBA" id="ARBA00022737"/>
    </source>
</evidence>
<dbReference type="InterPro" id="IPR056884">
    <property type="entry name" value="NPHP3-like_N"/>
</dbReference>
<organism evidence="3 4">
    <name type="scientific">Candolleomyces aberdarensis</name>
    <dbReference type="NCBI Taxonomy" id="2316362"/>
    <lineage>
        <taxon>Eukaryota</taxon>
        <taxon>Fungi</taxon>
        <taxon>Dikarya</taxon>
        <taxon>Basidiomycota</taxon>
        <taxon>Agaricomycotina</taxon>
        <taxon>Agaricomycetes</taxon>
        <taxon>Agaricomycetidae</taxon>
        <taxon>Agaricales</taxon>
        <taxon>Agaricineae</taxon>
        <taxon>Psathyrellaceae</taxon>
        <taxon>Candolleomyces</taxon>
    </lineage>
</organism>
<comment type="caution">
    <text evidence="3">The sequence shown here is derived from an EMBL/GenBank/DDBJ whole genome shotgun (WGS) entry which is preliminary data.</text>
</comment>
<sequence length="801" mass="90134">MTRLPNTLATQLVEVIPQAAQLIGAAVKAKPALVSASLEPDLSLDTRLHCLVYDPFKAVVPLTTLLTHPYLIVIDGLDECEDKDGVEEFLQSTLRFFAENPYIPLRILITSRVEQHIQPLLPCDRVLLMDLGTSSSRDDIKIFLDIIFKDAVEANPVIQAYIRRHGAWPKPPHVDTLLEHIGGSFILASTLAKFILHGSDASDSCLTPIDRLPLAIKINPGLDGLYVQTLARAEDRAHFHETISTIALLEEPLPISGIAELIGIQPHEVVHVLVDLQAIIQVPGTDDVPVTFFHTSLRDFLTAESRSGRFFVPPSFHIRLLVHCLNCELRIRRQKPKVGVDFGQQTSAVQYSLEYRETIHWKNGHESSGLNELGQLVQLRREMLVVLPDHDRAGGLSDLGSALDALFRQSGSHSHIEEAISVYRESLDLRPHPHPDRHWSLANLGVVLKSLYRHSQSISHLEEAISMHRQALSLRAHPHADRHWSLANLGVALDSLYRRSLSISHLKEAISMHRQALSLRPYPHPARHESLQSLGGGLTLLFYDTKSISHIEEATPVFREAVSLRPHPHPKRHWSLNFLGNGLLLLFDFTGSISYIEEAIPVVREALSLRPHPHPERCWSLEQLGLALHRLSVHTASISHVEEAIPLLREALSLRPHPHSRRPWALDFLGAALCQIFSLTGSIENLDEAISLRREALNCRAPPPFSVPMSLEQLIRCLEDRYGLSSVIGDLDEAITYARELAFEHDLEAKDRDQALEKLQFLLQQRFDATGKQEDLDEIEKLREGEETEWRLDLLFDLVDE</sequence>
<keyword evidence="4" id="KW-1185">Reference proteome</keyword>
<dbReference type="Proteomes" id="UP000290288">
    <property type="component" value="Unassembled WGS sequence"/>
</dbReference>
<reference evidence="3 4" key="1">
    <citation type="submission" date="2019-01" db="EMBL/GenBank/DDBJ databases">
        <title>Draft genome sequence of Psathyrella aberdarensis IHI B618.</title>
        <authorList>
            <person name="Buettner E."/>
            <person name="Kellner H."/>
        </authorList>
    </citation>
    <scope>NUCLEOTIDE SEQUENCE [LARGE SCALE GENOMIC DNA]</scope>
    <source>
        <strain evidence="3 4">IHI B618</strain>
    </source>
</reference>
<dbReference type="InterPro" id="IPR011990">
    <property type="entry name" value="TPR-like_helical_dom_sf"/>
</dbReference>
<dbReference type="AlphaFoldDB" id="A0A4Q2DNZ2"/>
<gene>
    <name evidence="3" type="ORF">EST38_g4006</name>
</gene>
<name>A0A4Q2DNZ2_9AGAR</name>
<protein>
    <recommendedName>
        <fullName evidence="2">Nephrocystin 3-like N-terminal domain-containing protein</fullName>
    </recommendedName>
</protein>
<dbReference type="PANTHER" id="PTHR19959:SF119">
    <property type="entry name" value="FUNGAL LIPASE-LIKE DOMAIN-CONTAINING PROTEIN"/>
    <property type="match status" value="1"/>
</dbReference>
<keyword evidence="1" id="KW-0677">Repeat</keyword>
<feature type="domain" description="Nephrocystin 3-like N-terminal" evidence="2">
    <location>
        <begin position="55"/>
        <end position="112"/>
    </location>
</feature>
<dbReference type="Pfam" id="PF24883">
    <property type="entry name" value="NPHP3_N"/>
    <property type="match status" value="1"/>
</dbReference>
<dbReference type="STRING" id="2316362.A0A4Q2DNZ2"/>
<dbReference type="SUPFAM" id="SSF48452">
    <property type="entry name" value="TPR-like"/>
    <property type="match status" value="2"/>
</dbReference>
<dbReference type="OrthoDB" id="3262196at2759"/>
<evidence type="ECO:0000313" key="3">
    <source>
        <dbReference type="EMBL" id="RXW21857.1"/>
    </source>
</evidence>
<accession>A0A4Q2DNZ2</accession>
<dbReference type="InterPro" id="IPR019734">
    <property type="entry name" value="TPR_rpt"/>
</dbReference>
<dbReference type="SMART" id="SM00028">
    <property type="entry name" value="TPR"/>
    <property type="match status" value="4"/>
</dbReference>
<proteinExistence type="predicted"/>
<dbReference type="EMBL" id="SDEE01000092">
    <property type="protein sequence ID" value="RXW21857.1"/>
    <property type="molecule type" value="Genomic_DNA"/>
</dbReference>
<dbReference type="Pfam" id="PF13374">
    <property type="entry name" value="TPR_10"/>
    <property type="match status" value="2"/>
</dbReference>
<dbReference type="Gene3D" id="1.25.40.10">
    <property type="entry name" value="Tetratricopeptide repeat domain"/>
    <property type="match status" value="2"/>
</dbReference>
<evidence type="ECO:0000313" key="4">
    <source>
        <dbReference type="Proteomes" id="UP000290288"/>
    </source>
</evidence>
<evidence type="ECO:0000259" key="2">
    <source>
        <dbReference type="Pfam" id="PF24883"/>
    </source>
</evidence>
<dbReference type="PANTHER" id="PTHR19959">
    <property type="entry name" value="KINESIN LIGHT CHAIN"/>
    <property type="match status" value="1"/>
</dbReference>